<evidence type="ECO:0000256" key="9">
    <source>
        <dbReference type="ARBA" id="ARBA00023136"/>
    </source>
</evidence>
<proteinExistence type="inferred from homology"/>
<keyword evidence="12" id="KW-1185">Reference proteome</keyword>
<evidence type="ECO:0000256" key="5">
    <source>
        <dbReference type="ARBA" id="ARBA00022729"/>
    </source>
</evidence>
<dbReference type="Proteomes" id="UP001345219">
    <property type="component" value="Chromosome 21"/>
</dbReference>
<keyword evidence="7" id="KW-1133">Transmembrane helix</keyword>
<dbReference type="Pfam" id="PF02990">
    <property type="entry name" value="EMP70"/>
    <property type="match status" value="1"/>
</dbReference>
<dbReference type="AlphaFoldDB" id="A0AAN7GY03"/>
<keyword evidence="6" id="KW-0967">Endosome</keyword>
<evidence type="ECO:0000313" key="11">
    <source>
        <dbReference type="EMBL" id="KAK4749087.1"/>
    </source>
</evidence>
<accession>A0AAN7GY03</accession>
<dbReference type="PANTHER" id="PTHR10766">
    <property type="entry name" value="TRANSMEMBRANE 9 SUPERFAMILY PROTEIN"/>
    <property type="match status" value="1"/>
</dbReference>
<protein>
    <recommendedName>
        <fullName evidence="10">Transmembrane 9 superfamily member</fullName>
    </recommendedName>
</protein>
<dbReference type="PANTHER" id="PTHR10766:SF14">
    <property type="entry name" value="TRANSMEMBRANE 9 SUPERFAMILY MEMBER 2"/>
    <property type="match status" value="1"/>
</dbReference>
<dbReference type="GO" id="GO:0000139">
    <property type="term" value="C:Golgi membrane"/>
    <property type="evidence" value="ECO:0007669"/>
    <property type="project" value="UniProtKB-SubCell"/>
</dbReference>
<evidence type="ECO:0000256" key="8">
    <source>
        <dbReference type="ARBA" id="ARBA00023034"/>
    </source>
</evidence>
<evidence type="ECO:0000256" key="6">
    <source>
        <dbReference type="ARBA" id="ARBA00022753"/>
    </source>
</evidence>
<comment type="subcellular location">
    <subcellularLocation>
        <location evidence="1">Endosome membrane</location>
        <topology evidence="1">Multi-pass membrane protein</topology>
    </subcellularLocation>
    <subcellularLocation>
        <location evidence="2">Golgi apparatus membrane</location>
        <topology evidence="2">Multi-pass membrane protein</topology>
    </subcellularLocation>
</comment>
<comment type="caution">
    <text evidence="11">The sequence shown here is derived from an EMBL/GenBank/DDBJ whole genome shotgun (WGS) entry which is preliminary data.</text>
</comment>
<organism evidence="11 12">
    <name type="scientific">Trapa incisa</name>
    <dbReference type="NCBI Taxonomy" id="236973"/>
    <lineage>
        <taxon>Eukaryota</taxon>
        <taxon>Viridiplantae</taxon>
        <taxon>Streptophyta</taxon>
        <taxon>Embryophyta</taxon>
        <taxon>Tracheophyta</taxon>
        <taxon>Spermatophyta</taxon>
        <taxon>Magnoliopsida</taxon>
        <taxon>eudicotyledons</taxon>
        <taxon>Gunneridae</taxon>
        <taxon>Pentapetalae</taxon>
        <taxon>rosids</taxon>
        <taxon>malvids</taxon>
        <taxon>Myrtales</taxon>
        <taxon>Lythraceae</taxon>
        <taxon>Trapa</taxon>
    </lineage>
</organism>
<reference evidence="11 12" key="1">
    <citation type="journal article" date="2023" name="Hortic Res">
        <title>Pangenome of water caltrop reveals structural variations and asymmetric subgenome divergence after allopolyploidization.</title>
        <authorList>
            <person name="Zhang X."/>
            <person name="Chen Y."/>
            <person name="Wang L."/>
            <person name="Yuan Y."/>
            <person name="Fang M."/>
            <person name="Shi L."/>
            <person name="Lu R."/>
            <person name="Comes H.P."/>
            <person name="Ma Y."/>
            <person name="Chen Y."/>
            <person name="Huang G."/>
            <person name="Zhou Y."/>
            <person name="Zheng Z."/>
            <person name="Qiu Y."/>
        </authorList>
    </citation>
    <scope>NUCLEOTIDE SEQUENCE [LARGE SCALE GENOMIC DNA]</scope>
    <source>
        <tissue evidence="11">Roots</tissue>
    </source>
</reference>
<evidence type="ECO:0000256" key="2">
    <source>
        <dbReference type="ARBA" id="ARBA00004653"/>
    </source>
</evidence>
<sequence length="102" mass="11940">MISLSTLRRSGRFTIRDDIKEKMEAFGELLNGDRLVRTPYVLEFLEDKGPEIVCGKTLTIEQVARFRSAVAMDYYFQMYYDDLPIWGFIGKVDKEGKDPRDY</sequence>
<dbReference type="EMBL" id="JAXIOK010000018">
    <property type="protein sequence ID" value="KAK4749087.1"/>
    <property type="molecule type" value="Genomic_DNA"/>
</dbReference>
<dbReference type="InterPro" id="IPR004240">
    <property type="entry name" value="EMP70"/>
</dbReference>
<name>A0AAN7GY03_9MYRT</name>
<comment type="similarity">
    <text evidence="3 10">Belongs to the nonaspanin (TM9SF) (TC 9.A.2) family.</text>
</comment>
<evidence type="ECO:0000256" key="7">
    <source>
        <dbReference type="ARBA" id="ARBA00022989"/>
    </source>
</evidence>
<dbReference type="GO" id="GO:0072657">
    <property type="term" value="P:protein localization to membrane"/>
    <property type="evidence" value="ECO:0007669"/>
    <property type="project" value="TreeGrafter"/>
</dbReference>
<keyword evidence="8" id="KW-0333">Golgi apparatus</keyword>
<gene>
    <name evidence="11" type="ORF">SAY87_026536</name>
</gene>
<dbReference type="GO" id="GO:0010008">
    <property type="term" value="C:endosome membrane"/>
    <property type="evidence" value="ECO:0007669"/>
    <property type="project" value="UniProtKB-SubCell"/>
</dbReference>
<evidence type="ECO:0000313" key="12">
    <source>
        <dbReference type="Proteomes" id="UP001345219"/>
    </source>
</evidence>
<evidence type="ECO:0000256" key="10">
    <source>
        <dbReference type="RuleBase" id="RU363079"/>
    </source>
</evidence>
<evidence type="ECO:0000256" key="3">
    <source>
        <dbReference type="ARBA" id="ARBA00005227"/>
    </source>
</evidence>
<keyword evidence="9" id="KW-0472">Membrane</keyword>
<evidence type="ECO:0000256" key="4">
    <source>
        <dbReference type="ARBA" id="ARBA00022692"/>
    </source>
</evidence>
<keyword evidence="5" id="KW-0732">Signal</keyword>
<keyword evidence="4" id="KW-0812">Transmembrane</keyword>
<evidence type="ECO:0000256" key="1">
    <source>
        <dbReference type="ARBA" id="ARBA00004337"/>
    </source>
</evidence>